<evidence type="ECO:0000256" key="4">
    <source>
        <dbReference type="ARBA" id="ARBA00023136"/>
    </source>
</evidence>
<evidence type="ECO:0000256" key="2">
    <source>
        <dbReference type="ARBA" id="ARBA00022692"/>
    </source>
</evidence>
<feature type="region of interest" description="Disordered" evidence="5">
    <location>
        <begin position="282"/>
        <end position="304"/>
    </location>
</feature>
<keyword evidence="7" id="KW-1185">Reference proteome</keyword>
<keyword evidence="3" id="KW-1133">Transmembrane helix</keyword>
<protein>
    <submittedName>
        <fullName evidence="6">DoxX family membrane protein</fullName>
    </submittedName>
</protein>
<evidence type="ECO:0000256" key="5">
    <source>
        <dbReference type="SAM" id="MobiDB-lite"/>
    </source>
</evidence>
<comment type="subcellular location">
    <subcellularLocation>
        <location evidence="1">Membrane</location>
        <topology evidence="1">Multi-pass membrane protein</topology>
    </subcellularLocation>
</comment>
<name>A0A7G7CPH4_9CORY</name>
<keyword evidence="4" id="KW-0472">Membrane</keyword>
<dbReference type="AlphaFoldDB" id="A0A7G7CPH4"/>
<keyword evidence="2" id="KW-0812">Transmembrane</keyword>
<evidence type="ECO:0000256" key="1">
    <source>
        <dbReference type="ARBA" id="ARBA00004141"/>
    </source>
</evidence>
<dbReference type="InterPro" id="IPR032808">
    <property type="entry name" value="DoxX"/>
</dbReference>
<dbReference type="Pfam" id="PF07681">
    <property type="entry name" value="DoxX"/>
    <property type="match status" value="1"/>
</dbReference>
<proteinExistence type="predicted"/>
<organism evidence="6 7">
    <name type="scientific">Corynebacterium incognita</name>
    <dbReference type="NCBI Taxonomy" id="2754725"/>
    <lineage>
        <taxon>Bacteria</taxon>
        <taxon>Bacillati</taxon>
        <taxon>Actinomycetota</taxon>
        <taxon>Actinomycetes</taxon>
        <taxon>Mycobacteriales</taxon>
        <taxon>Corynebacteriaceae</taxon>
        <taxon>Corynebacterium</taxon>
    </lineage>
</organism>
<dbReference type="GO" id="GO:0016020">
    <property type="term" value="C:membrane"/>
    <property type="evidence" value="ECO:0007669"/>
    <property type="project" value="UniProtKB-SubCell"/>
</dbReference>
<dbReference type="RefSeq" id="WP_185175864.1">
    <property type="nucleotide sequence ID" value="NZ_CP059404.1"/>
</dbReference>
<evidence type="ECO:0000256" key="3">
    <source>
        <dbReference type="ARBA" id="ARBA00022989"/>
    </source>
</evidence>
<dbReference type="KEGG" id="cik:H0194_10790"/>
<evidence type="ECO:0000313" key="7">
    <source>
        <dbReference type="Proteomes" id="UP000515743"/>
    </source>
</evidence>
<evidence type="ECO:0000313" key="6">
    <source>
        <dbReference type="EMBL" id="QNE89490.1"/>
    </source>
</evidence>
<sequence length="320" mass="34642">MLRKIARPMLASIFVVEGADMLRNADKHKAESEQVLAGLRKVLPADAAGYLPKDAELFTRAVGGTKAGAGSLLALGKAPRTSAAVLAATTLPAMFARNSFWNATTPEEKENQRSKFLVDTALLGALFITTQDTEGKPGISWRAQQANKQLQKKLPSKNEQNQLVANISDRTNEFSSLAQDKFATASERAQKSFNEASARAQDASAKAQAYVDDNKDGWAETAQGLLATAKSYVDDAKSYYADNKEDWLKAAQDNAQLARTKAVKNATKAQAKADQALAQVDKKKSARALKNANKNASKLQKRADKAIAEAMKKSRKRIEA</sequence>
<reference evidence="6 7" key="1">
    <citation type="submission" date="2020-07" db="EMBL/GenBank/DDBJ databases">
        <title>Complete genome and description of Corynebacterium incognita strain Marseille-Q3630 sp. nov.</title>
        <authorList>
            <person name="Boxberger M."/>
        </authorList>
    </citation>
    <scope>NUCLEOTIDE SEQUENCE [LARGE SCALE GENOMIC DNA]</scope>
    <source>
        <strain evidence="6 7">Marseille-Q3630</strain>
    </source>
</reference>
<dbReference type="Proteomes" id="UP000515743">
    <property type="component" value="Chromosome"/>
</dbReference>
<dbReference type="EMBL" id="CP059404">
    <property type="protein sequence ID" value="QNE89490.1"/>
    <property type="molecule type" value="Genomic_DNA"/>
</dbReference>
<accession>A0A7G7CPH4</accession>
<gene>
    <name evidence="6" type="ORF">H0194_10790</name>
</gene>